<accession>A0A2N6NBZ2</accession>
<gene>
    <name evidence="2" type="ORF">BM221_009632</name>
</gene>
<keyword evidence="1" id="KW-0472">Membrane</keyword>
<proteinExistence type="predicted"/>
<evidence type="ECO:0000313" key="2">
    <source>
        <dbReference type="EMBL" id="PMB64788.1"/>
    </source>
</evidence>
<protein>
    <submittedName>
        <fullName evidence="2">Uncharacterized protein</fullName>
    </submittedName>
</protein>
<name>A0A2N6NBZ2_BEABA</name>
<evidence type="ECO:0000313" key="3">
    <source>
        <dbReference type="Proteomes" id="UP000235728"/>
    </source>
</evidence>
<dbReference type="AlphaFoldDB" id="A0A2N6NBZ2"/>
<dbReference type="Proteomes" id="UP000235728">
    <property type="component" value="Unassembled WGS sequence"/>
</dbReference>
<keyword evidence="1" id="KW-0812">Transmembrane</keyword>
<reference evidence="2 3" key="1">
    <citation type="journal article" date="2016" name="Appl. Microbiol. Biotechnol.">
        <title>Characterization of T-DNA insertion mutants with decreased virulence in the entomopathogenic fungus Beauveria bassiana JEF-007.</title>
        <authorList>
            <person name="Kim S."/>
            <person name="Lee S.J."/>
            <person name="Nai Y.S."/>
            <person name="Yu J.S."/>
            <person name="Lee M.R."/>
            <person name="Yang Y.T."/>
            <person name="Kim J.S."/>
        </authorList>
    </citation>
    <scope>NUCLEOTIDE SEQUENCE [LARGE SCALE GENOMIC DNA]</scope>
    <source>
        <strain evidence="2 3">JEF-007</strain>
    </source>
</reference>
<organism evidence="2 3">
    <name type="scientific">Beauveria bassiana</name>
    <name type="common">White muscardine disease fungus</name>
    <name type="synonym">Tritirachium shiotae</name>
    <dbReference type="NCBI Taxonomy" id="176275"/>
    <lineage>
        <taxon>Eukaryota</taxon>
        <taxon>Fungi</taxon>
        <taxon>Dikarya</taxon>
        <taxon>Ascomycota</taxon>
        <taxon>Pezizomycotina</taxon>
        <taxon>Sordariomycetes</taxon>
        <taxon>Hypocreomycetidae</taxon>
        <taxon>Hypocreales</taxon>
        <taxon>Cordycipitaceae</taxon>
        <taxon>Beauveria</taxon>
    </lineage>
</organism>
<evidence type="ECO:0000256" key="1">
    <source>
        <dbReference type="SAM" id="Phobius"/>
    </source>
</evidence>
<feature type="transmembrane region" description="Helical" evidence="1">
    <location>
        <begin position="69"/>
        <end position="89"/>
    </location>
</feature>
<comment type="caution">
    <text evidence="2">The sequence shown here is derived from an EMBL/GenBank/DDBJ whole genome shotgun (WGS) entry which is preliminary data.</text>
</comment>
<dbReference type="EMBL" id="MRVG01000012">
    <property type="protein sequence ID" value="PMB64788.1"/>
    <property type="molecule type" value="Genomic_DNA"/>
</dbReference>
<keyword evidence="1" id="KW-1133">Transmembrane helix</keyword>
<sequence length="103" mass="11228">MLPIIAFVALASAMPIATDIANDHQDVLPNISSTRISPSSINIVQRFDCESEADSSSTSRDCPHAINSALRASVALFGLFILLVLIHVWQAARYNRIRASLHI</sequence>